<organism evidence="2 3">
    <name type="scientific">Terasakiella brassicae</name>
    <dbReference type="NCBI Taxonomy" id="1634917"/>
    <lineage>
        <taxon>Bacteria</taxon>
        <taxon>Pseudomonadati</taxon>
        <taxon>Pseudomonadota</taxon>
        <taxon>Alphaproteobacteria</taxon>
        <taxon>Rhodospirillales</taxon>
        <taxon>Terasakiellaceae</taxon>
        <taxon>Terasakiella</taxon>
    </lineage>
</organism>
<name>A0A917C065_9PROT</name>
<proteinExistence type="predicted"/>
<evidence type="ECO:0000313" key="2">
    <source>
        <dbReference type="EMBL" id="GGF65987.1"/>
    </source>
</evidence>
<dbReference type="EMBL" id="BMHV01000013">
    <property type="protein sequence ID" value="GGF65987.1"/>
    <property type="molecule type" value="Genomic_DNA"/>
</dbReference>
<feature type="chain" id="PRO_5037103645" evidence="1">
    <location>
        <begin position="23"/>
        <end position="122"/>
    </location>
</feature>
<evidence type="ECO:0000313" key="3">
    <source>
        <dbReference type="Proteomes" id="UP000632498"/>
    </source>
</evidence>
<comment type="caution">
    <text evidence="2">The sequence shown here is derived from an EMBL/GenBank/DDBJ whole genome shotgun (WGS) entry which is preliminary data.</text>
</comment>
<keyword evidence="1" id="KW-0732">Signal</keyword>
<reference evidence="2" key="2">
    <citation type="submission" date="2020-09" db="EMBL/GenBank/DDBJ databases">
        <authorList>
            <person name="Sun Q."/>
            <person name="Zhou Y."/>
        </authorList>
    </citation>
    <scope>NUCLEOTIDE SEQUENCE</scope>
    <source>
        <strain evidence="2">CGMCC 1.15254</strain>
    </source>
</reference>
<gene>
    <name evidence="2" type="ORF">GCM10011332_20030</name>
</gene>
<protein>
    <submittedName>
        <fullName evidence="2">Uncharacterized protein</fullName>
    </submittedName>
</protein>
<sequence>MKHALRIGLLAVLLLFNRQALSQDLTFLSALEDVPLMEGLQEATQDTVNFDTPSGRIVESYAVGNVTKKSVLSYYKESLPALGWKQIARGTFMREGEYLKISVSTQDNNVTVHFALSPKRGN</sequence>
<reference evidence="2" key="1">
    <citation type="journal article" date="2014" name="Int. J. Syst. Evol. Microbiol.">
        <title>Complete genome sequence of Corynebacterium casei LMG S-19264T (=DSM 44701T), isolated from a smear-ripened cheese.</title>
        <authorList>
            <consortium name="US DOE Joint Genome Institute (JGI-PGF)"/>
            <person name="Walter F."/>
            <person name="Albersmeier A."/>
            <person name="Kalinowski J."/>
            <person name="Ruckert C."/>
        </authorList>
    </citation>
    <scope>NUCLEOTIDE SEQUENCE</scope>
    <source>
        <strain evidence="2">CGMCC 1.15254</strain>
    </source>
</reference>
<dbReference type="AlphaFoldDB" id="A0A917C065"/>
<accession>A0A917C065</accession>
<feature type="signal peptide" evidence="1">
    <location>
        <begin position="1"/>
        <end position="22"/>
    </location>
</feature>
<evidence type="ECO:0000256" key="1">
    <source>
        <dbReference type="SAM" id="SignalP"/>
    </source>
</evidence>
<keyword evidence="3" id="KW-1185">Reference proteome</keyword>
<dbReference type="RefSeq" id="WP_188664421.1">
    <property type="nucleotide sequence ID" value="NZ_BMHV01000013.1"/>
</dbReference>
<dbReference type="Proteomes" id="UP000632498">
    <property type="component" value="Unassembled WGS sequence"/>
</dbReference>